<dbReference type="OrthoDB" id="9815923at2"/>
<proteinExistence type="predicted"/>
<evidence type="ECO:0000313" key="2">
    <source>
        <dbReference type="Proteomes" id="UP000248330"/>
    </source>
</evidence>
<dbReference type="InterPro" id="IPR029044">
    <property type="entry name" value="Nucleotide-diphossugar_trans"/>
</dbReference>
<dbReference type="RefSeq" id="WP_110264142.1">
    <property type="nucleotide sequence ID" value="NZ_CAWNXA010000002.1"/>
</dbReference>
<evidence type="ECO:0008006" key="3">
    <source>
        <dbReference type="Google" id="ProtNLM"/>
    </source>
</evidence>
<dbReference type="SUPFAM" id="SSF53448">
    <property type="entry name" value="Nucleotide-diphospho-sugar transferases"/>
    <property type="match status" value="1"/>
</dbReference>
<protein>
    <recommendedName>
        <fullName evidence="3">Glycosyl transferase family 2</fullName>
    </recommendedName>
</protein>
<comment type="caution">
    <text evidence="1">The sequence shown here is derived from an EMBL/GenBank/DDBJ whole genome shotgun (WGS) entry which is preliminary data.</text>
</comment>
<accession>A0A318EI13</accession>
<dbReference type="AlphaFoldDB" id="A0A318EI13"/>
<reference evidence="1 2" key="1">
    <citation type="submission" date="2018-04" db="EMBL/GenBank/DDBJ databases">
        <title>Genomic Encyclopedia of Type Strains, Phase IV (KMG-IV): sequencing the most valuable type-strain genomes for metagenomic binning, comparative biology and taxonomic classification.</title>
        <authorList>
            <person name="Goeker M."/>
        </authorList>
    </citation>
    <scope>NUCLEOTIDE SEQUENCE [LARGE SCALE GENOMIC DNA]</scope>
    <source>
        <strain evidence="1 2">DSM 104150</strain>
    </source>
</reference>
<name>A0A318EI13_9GAMM</name>
<sequence>MLISGLSLIRNGVALGYPFVEAIRSVLPLVDEMVVVVAESEDGSREAVEAIGDPKIRIIDSIWHPRITPKASVLAQQTNLGLLSCRGDWIVYVQGNELFHERDLPQLRTLMTEHLDNPEVEGLLIERLVFYGDYQHFIRTYPDRFKYVVRAFKPWNGVYAITSAMTFSVFESYGERGRALRCVDSGVDMFRYGKLLTPEAMTWKLRNAPHKLRGSDASFEAGAYYRWIGRDCIRRYRGDHPAVMQERIANHPISLDLDDPRWRTQLTGKERRRLLESAFYRRFGLPRWRKGRYTLVGDFVRKDRSAEE</sequence>
<keyword evidence="2" id="KW-1185">Reference proteome</keyword>
<organism evidence="1 2">
    <name type="scientific">Sinimarinibacterium flocculans</name>
    <dbReference type="NCBI Taxonomy" id="985250"/>
    <lineage>
        <taxon>Bacteria</taxon>
        <taxon>Pseudomonadati</taxon>
        <taxon>Pseudomonadota</taxon>
        <taxon>Gammaproteobacteria</taxon>
        <taxon>Nevskiales</taxon>
        <taxon>Nevskiaceae</taxon>
        <taxon>Sinimarinibacterium</taxon>
    </lineage>
</organism>
<gene>
    <name evidence="1" type="ORF">C8D93_102344</name>
</gene>
<evidence type="ECO:0000313" key="1">
    <source>
        <dbReference type="EMBL" id="PXV70485.1"/>
    </source>
</evidence>
<dbReference type="Proteomes" id="UP000248330">
    <property type="component" value="Unassembled WGS sequence"/>
</dbReference>
<dbReference type="Gene3D" id="3.90.550.10">
    <property type="entry name" value="Spore Coat Polysaccharide Biosynthesis Protein SpsA, Chain A"/>
    <property type="match status" value="1"/>
</dbReference>
<dbReference type="EMBL" id="QICN01000002">
    <property type="protein sequence ID" value="PXV70485.1"/>
    <property type="molecule type" value="Genomic_DNA"/>
</dbReference>